<dbReference type="GO" id="GO:0009986">
    <property type="term" value="C:cell surface"/>
    <property type="evidence" value="ECO:0007669"/>
    <property type="project" value="InterPro"/>
</dbReference>
<dbReference type="Gene3D" id="2.60.40.3330">
    <property type="match status" value="1"/>
</dbReference>
<dbReference type="Proteomes" id="UP000887565">
    <property type="component" value="Unplaced"/>
</dbReference>
<feature type="signal peptide" evidence="2">
    <location>
        <begin position="1"/>
        <end position="20"/>
    </location>
</feature>
<dbReference type="OMA" id="NDFWICQ"/>
<evidence type="ECO:0000256" key="1">
    <source>
        <dbReference type="ARBA" id="ARBA00010112"/>
    </source>
</evidence>
<comment type="similarity">
    <text evidence="1">Belongs to the nematode transthyretin-like family.</text>
</comment>
<organism evidence="3 4">
    <name type="scientific">Romanomermis culicivorax</name>
    <name type="common">Nematode worm</name>
    <dbReference type="NCBI Taxonomy" id="13658"/>
    <lineage>
        <taxon>Eukaryota</taxon>
        <taxon>Metazoa</taxon>
        <taxon>Ecdysozoa</taxon>
        <taxon>Nematoda</taxon>
        <taxon>Enoplea</taxon>
        <taxon>Dorylaimia</taxon>
        <taxon>Mermithida</taxon>
        <taxon>Mermithoidea</taxon>
        <taxon>Mermithidae</taxon>
        <taxon>Romanomermis</taxon>
    </lineage>
</organism>
<sequence>MSSNQICVVLALLAITVADANLFGRRQRVMAKGRLMCGSVPATNVLVKLMDEDDLGIDDKMAEQRTDRYGYFYLDGEESEVTPVDPKLEIFHDCNDFWICQRMWTLKIPDKYINSNEPIDIGEVNLEMQLKGEKRSCWYKKK</sequence>
<evidence type="ECO:0000313" key="4">
    <source>
        <dbReference type="WBParaSite" id="nRc.2.0.1.t05632-RA"/>
    </source>
</evidence>
<keyword evidence="3" id="KW-1185">Reference proteome</keyword>
<dbReference type="InterPro" id="IPR001534">
    <property type="entry name" value="Transthyretin-like"/>
</dbReference>
<proteinExistence type="inferred from homology"/>
<dbReference type="AlphaFoldDB" id="A0A915HVQ8"/>
<evidence type="ECO:0000313" key="3">
    <source>
        <dbReference type="Proteomes" id="UP000887565"/>
    </source>
</evidence>
<dbReference type="Pfam" id="PF01060">
    <property type="entry name" value="TTR-52"/>
    <property type="match status" value="1"/>
</dbReference>
<reference evidence="4" key="1">
    <citation type="submission" date="2022-11" db="UniProtKB">
        <authorList>
            <consortium name="WormBaseParasite"/>
        </authorList>
    </citation>
    <scope>IDENTIFICATION</scope>
</reference>
<dbReference type="WBParaSite" id="nRc.2.0.1.t05632-RA">
    <property type="protein sequence ID" value="nRc.2.0.1.t05632-RA"/>
    <property type="gene ID" value="nRc.2.0.1.g05632"/>
</dbReference>
<feature type="chain" id="PRO_5037172104" evidence="2">
    <location>
        <begin position="21"/>
        <end position="142"/>
    </location>
</feature>
<name>A0A915HVQ8_ROMCU</name>
<dbReference type="InterPro" id="IPR038479">
    <property type="entry name" value="Transthyretin-like_sf"/>
</dbReference>
<protein>
    <submittedName>
        <fullName evidence="4">Transthyretin-like family protein</fullName>
    </submittedName>
</protein>
<keyword evidence="2" id="KW-0732">Signal</keyword>
<evidence type="ECO:0000256" key="2">
    <source>
        <dbReference type="SAM" id="SignalP"/>
    </source>
</evidence>
<accession>A0A915HVQ8</accession>
<dbReference type="PANTHER" id="PTHR21700">
    <property type="entry name" value="TRANSTHYRETIN-LIKE FAMILY PROTEIN-RELATED"/>
    <property type="match status" value="1"/>
</dbReference>